<name>A0AAU9XTP4_9CNID</name>
<evidence type="ECO:0000256" key="1">
    <source>
        <dbReference type="SAM" id="MobiDB-lite"/>
    </source>
</evidence>
<feature type="region of interest" description="Disordered" evidence="1">
    <location>
        <begin position="582"/>
        <end position="625"/>
    </location>
</feature>
<organism evidence="4 5">
    <name type="scientific">Pocillopora meandrina</name>
    <dbReference type="NCBI Taxonomy" id="46732"/>
    <lineage>
        <taxon>Eukaryota</taxon>
        <taxon>Metazoa</taxon>
        <taxon>Cnidaria</taxon>
        <taxon>Anthozoa</taxon>
        <taxon>Hexacorallia</taxon>
        <taxon>Scleractinia</taxon>
        <taxon>Astrocoeniina</taxon>
        <taxon>Pocilloporidae</taxon>
        <taxon>Pocillopora</taxon>
    </lineage>
</organism>
<feature type="compositionally biased region" description="Basic and acidic residues" evidence="1">
    <location>
        <begin position="1288"/>
        <end position="1299"/>
    </location>
</feature>
<protein>
    <submittedName>
        <fullName evidence="4">Uncharacterized protein</fullName>
    </submittedName>
</protein>
<dbReference type="Proteomes" id="UP001159428">
    <property type="component" value="Unassembled WGS sequence"/>
</dbReference>
<feature type="region of interest" description="Disordered" evidence="1">
    <location>
        <begin position="542"/>
        <end position="566"/>
    </location>
</feature>
<dbReference type="EMBL" id="CALNXJ010000064">
    <property type="protein sequence ID" value="CAH3157507.1"/>
    <property type="molecule type" value="Genomic_DNA"/>
</dbReference>
<evidence type="ECO:0000313" key="4">
    <source>
        <dbReference type="EMBL" id="CAH3157507.1"/>
    </source>
</evidence>
<feature type="compositionally biased region" description="Low complexity" evidence="1">
    <location>
        <begin position="591"/>
        <end position="604"/>
    </location>
</feature>
<evidence type="ECO:0000256" key="3">
    <source>
        <dbReference type="SAM" id="SignalP"/>
    </source>
</evidence>
<keyword evidence="5" id="KW-1185">Reference proteome</keyword>
<feature type="region of interest" description="Disordered" evidence="1">
    <location>
        <begin position="1282"/>
        <end position="1333"/>
    </location>
</feature>
<feature type="compositionally biased region" description="Polar residues" evidence="1">
    <location>
        <begin position="542"/>
        <end position="563"/>
    </location>
</feature>
<feature type="chain" id="PRO_5044021140" evidence="3">
    <location>
        <begin position="31"/>
        <end position="1333"/>
    </location>
</feature>
<feature type="region of interest" description="Disordered" evidence="1">
    <location>
        <begin position="707"/>
        <end position="741"/>
    </location>
</feature>
<proteinExistence type="predicted"/>
<feature type="signal peptide" evidence="3">
    <location>
        <begin position="1"/>
        <end position="30"/>
    </location>
</feature>
<feature type="compositionally biased region" description="Low complexity" evidence="1">
    <location>
        <begin position="328"/>
        <end position="350"/>
    </location>
</feature>
<sequence>MSTDSCCEMSELWVMLALLFCFTTVPPSFATGPIYSSQSKSTSSVLLSTFVKVESNKKEFSSFFTVPKWTTTTLPSKTKKQSGIYSSHNNEANGRLSPETIQPILSSLSKVVTAPSRTNLPTYGTVLKNISPKGRAENFSSFKNLNGFSSVGENMSAVSLKPAVTIPEIATTTSRVNFFPSMSEMKKYLDSSQTGDYSNGDNPSRLSDLQSRKLIDQTAHFSNENSILGHDNNSGTSVGGSRLFTKGSLSLTKQNIRSSLLQSSLRMDIKTTQSHVLKSAPSPLFSVKVSALLTHATRTCDTNMITASVRALSSSHGMPKVTTASKIASENNLSQISSSPSSTPQMTASSWGHSSAEKENFTFTSIVKPSIWSRERNRTPHTSGAATAFSETPSLKHSVSSDANYMFTLIDESESLLLKIRYTEEFSSRVPSSTLRVIRSNTSHSSARDIPSIPFHKTFFSAPHETATTSLDSPSISSSKAQAMTEKRATQSSVQSADLTLSSTSQESFFKASPSQRPHILRISQGSANFSTIMQKRDFASLSRNQEAPSSFQNKASQHGTDLSTSSFSKIQSSSVVWQRKSPSPTSVAYSGTTTTLSTSTSRTAQNIQSSSLRSEKRFTPSSSTVQSSSMLHYKRNLVTTVSFTKSHMSSSISTTVHQIRSSSQMLDFQSTEIRFLNSSSKIIHQKHSTSSQHIVKLRDTVLQTSNPSFTRTSSRLSKTKDSSTTPIRSQGRLSASITSTSSWKAVMPTRQVTPSSPVQRGRGFGNVNLTTLQVSLTTISKETENYTISSSSSLSKLPSTRKIIPSSSSLNIPSVSRRKSSPFAGMSHSTPRIVGLTISSENRQGILSSSTLSRFASTLFPLFPGTKDLSRPSSRRSSVHKLGSSSTTIQTQISASVSWGASKMLPSSSKLSSSSTESPLPVNSHIKSFSQVPEVDRSTSSKDQNSISFPKSIATTYIDKSKLQTSPSPMSTTLLEREIPFGTIVPFPGESSKTYKATKTDAVLPTRTRPSTDTVATAPANISTESPSAVSTNFGQIRLLIIVAIIPSVLLCAFFSAFLLFRRSRKRRNKSVYSIKLEYADENSGFRKRCVNSRLDLSLKGIHIDLEFPYDCERRGSYVRDSYSRGSALSETQMRELQILSQECKENMEWISEVIAREMEASISGRNLPVTRDSVYSLKERENFEPSEKLRSIVRRESSKRGRETVKWKIPVVQRRDSEDFDQRDSMCTDDTTLEWKDGQRSTPRNCGENGKNICSKSNHALQDCADEDNLDKGFKVQTSNETFDDNETRENGKKENNVVESKPPIVDFNLKKDDIPREKRSSSRPKRPETL</sequence>
<evidence type="ECO:0000313" key="5">
    <source>
        <dbReference type="Proteomes" id="UP001159428"/>
    </source>
</evidence>
<gene>
    <name evidence="4" type="ORF">PMEA_00030034</name>
</gene>
<feature type="region of interest" description="Disordered" evidence="1">
    <location>
        <begin position="325"/>
        <end position="354"/>
    </location>
</feature>
<feature type="region of interest" description="Disordered" evidence="1">
    <location>
        <begin position="372"/>
        <end position="393"/>
    </location>
</feature>
<feature type="region of interest" description="Disordered" evidence="1">
    <location>
        <begin position="909"/>
        <end position="948"/>
    </location>
</feature>
<keyword evidence="2" id="KW-1133">Transmembrane helix</keyword>
<feature type="compositionally biased region" description="Low complexity" evidence="1">
    <location>
        <begin position="470"/>
        <end position="479"/>
    </location>
</feature>
<reference evidence="4 5" key="1">
    <citation type="submission" date="2022-05" db="EMBL/GenBank/DDBJ databases">
        <authorList>
            <consortium name="Genoscope - CEA"/>
            <person name="William W."/>
        </authorList>
    </citation>
    <scope>NUCLEOTIDE SEQUENCE [LARGE SCALE GENOMIC DNA]</scope>
</reference>
<feature type="transmembrane region" description="Helical" evidence="2">
    <location>
        <begin position="1040"/>
        <end position="1062"/>
    </location>
</feature>
<feature type="region of interest" description="Disordered" evidence="1">
    <location>
        <begin position="466"/>
        <end position="498"/>
    </location>
</feature>
<keyword evidence="3" id="KW-0732">Signal</keyword>
<keyword evidence="2" id="KW-0472">Membrane</keyword>
<feature type="compositionally biased region" description="Low complexity" evidence="1">
    <location>
        <begin position="807"/>
        <end position="816"/>
    </location>
</feature>
<evidence type="ECO:0000256" key="2">
    <source>
        <dbReference type="SAM" id="Phobius"/>
    </source>
</evidence>
<feature type="compositionally biased region" description="Low complexity" evidence="1">
    <location>
        <begin position="909"/>
        <end position="922"/>
    </location>
</feature>
<feature type="compositionally biased region" description="Polar residues" evidence="1">
    <location>
        <begin position="380"/>
        <end position="393"/>
    </location>
</feature>
<comment type="caution">
    <text evidence="4">The sequence shown here is derived from an EMBL/GenBank/DDBJ whole genome shotgun (WGS) entry which is preliminary data.</text>
</comment>
<feature type="compositionally biased region" description="Basic and acidic residues" evidence="1">
    <location>
        <begin position="1311"/>
        <end position="1333"/>
    </location>
</feature>
<feature type="region of interest" description="Disordered" evidence="1">
    <location>
        <begin position="868"/>
        <end position="887"/>
    </location>
</feature>
<accession>A0AAU9XTP4</accession>
<feature type="region of interest" description="Disordered" evidence="1">
    <location>
        <begin position="807"/>
        <end position="829"/>
    </location>
</feature>
<keyword evidence="2" id="KW-0812">Transmembrane</keyword>